<evidence type="ECO:0000313" key="1">
    <source>
        <dbReference type="EMBL" id="KAG8653903.1"/>
    </source>
</evidence>
<accession>A0ACB7HQ24</accession>
<dbReference type="EMBL" id="CM004391">
    <property type="protein sequence ID" value="KAG8653903.1"/>
    <property type="molecule type" value="Genomic_DNA"/>
</dbReference>
<name>A0ACB7HQ24_MANES</name>
<protein>
    <submittedName>
        <fullName evidence="1">Uncharacterized protein</fullName>
    </submittedName>
</protein>
<keyword evidence="2" id="KW-1185">Reference proteome</keyword>
<evidence type="ECO:0000313" key="2">
    <source>
        <dbReference type="Proteomes" id="UP000091857"/>
    </source>
</evidence>
<organism evidence="1 2">
    <name type="scientific">Manihot esculenta</name>
    <name type="common">Cassava</name>
    <name type="synonym">Jatropha manihot</name>
    <dbReference type="NCBI Taxonomy" id="3983"/>
    <lineage>
        <taxon>Eukaryota</taxon>
        <taxon>Viridiplantae</taxon>
        <taxon>Streptophyta</taxon>
        <taxon>Embryophyta</taxon>
        <taxon>Tracheophyta</taxon>
        <taxon>Spermatophyta</taxon>
        <taxon>Magnoliopsida</taxon>
        <taxon>eudicotyledons</taxon>
        <taxon>Gunneridae</taxon>
        <taxon>Pentapetalae</taxon>
        <taxon>rosids</taxon>
        <taxon>fabids</taxon>
        <taxon>Malpighiales</taxon>
        <taxon>Euphorbiaceae</taxon>
        <taxon>Crotonoideae</taxon>
        <taxon>Manihoteae</taxon>
        <taxon>Manihot</taxon>
    </lineage>
</organism>
<sequence>MCKFTPSPARLAFSVPMDSIKLSKNFTLSRESIKETLAAFKVNKSTADVTKEVF</sequence>
<dbReference type="Proteomes" id="UP000091857">
    <property type="component" value="Chromosome 5"/>
</dbReference>
<comment type="caution">
    <text evidence="1">The sequence shown here is derived from an EMBL/GenBank/DDBJ whole genome shotgun (WGS) entry which is preliminary data.</text>
</comment>
<reference evidence="2" key="1">
    <citation type="journal article" date="2016" name="Nat. Biotechnol.">
        <title>Sequencing wild and cultivated cassava and related species reveals extensive interspecific hybridization and genetic diversity.</title>
        <authorList>
            <person name="Bredeson J.V."/>
            <person name="Lyons J.B."/>
            <person name="Prochnik S.E."/>
            <person name="Wu G.A."/>
            <person name="Ha C.M."/>
            <person name="Edsinger-Gonzales E."/>
            <person name="Grimwood J."/>
            <person name="Schmutz J."/>
            <person name="Rabbi I.Y."/>
            <person name="Egesi C."/>
            <person name="Nauluvula P."/>
            <person name="Lebot V."/>
            <person name="Ndunguru J."/>
            <person name="Mkamilo G."/>
            <person name="Bart R.S."/>
            <person name="Setter T.L."/>
            <person name="Gleadow R.M."/>
            <person name="Kulakow P."/>
            <person name="Ferguson M.E."/>
            <person name="Rounsley S."/>
            <person name="Rokhsar D.S."/>
        </authorList>
    </citation>
    <scope>NUCLEOTIDE SEQUENCE [LARGE SCALE GENOMIC DNA]</scope>
    <source>
        <strain evidence="2">cv. AM560-2</strain>
    </source>
</reference>
<proteinExistence type="predicted"/>
<gene>
    <name evidence="1" type="ORF">MANES_05G079850v8</name>
</gene>